<reference evidence="1" key="1">
    <citation type="journal article" date="2017" name="Nature">
        <title>The genome of Chenopodium quinoa.</title>
        <authorList>
            <person name="Jarvis D.E."/>
            <person name="Ho Y.S."/>
            <person name="Lightfoot D.J."/>
            <person name="Schmoeckel S.M."/>
            <person name="Li B."/>
            <person name="Borm T.J.A."/>
            <person name="Ohyanagi H."/>
            <person name="Mineta K."/>
            <person name="Michell C.T."/>
            <person name="Saber N."/>
            <person name="Kharbatia N.M."/>
            <person name="Rupper R.R."/>
            <person name="Sharp A.R."/>
            <person name="Dally N."/>
            <person name="Boughton B.A."/>
            <person name="Woo Y.H."/>
            <person name="Gao G."/>
            <person name="Schijlen E.G.W.M."/>
            <person name="Guo X."/>
            <person name="Momin A.A."/>
            <person name="Negrao S."/>
            <person name="Al-Babili S."/>
            <person name="Gehring C."/>
            <person name="Roessner U."/>
            <person name="Jung C."/>
            <person name="Murphy K."/>
            <person name="Arold S.T."/>
            <person name="Gojobori T."/>
            <person name="van der Linden C.G."/>
            <person name="van Loo E.N."/>
            <person name="Jellen E.N."/>
            <person name="Maughan P.J."/>
            <person name="Tester M."/>
        </authorList>
    </citation>
    <scope>NUCLEOTIDE SEQUENCE [LARGE SCALE GENOMIC DNA]</scope>
    <source>
        <strain evidence="1">cv. PI 614886</strain>
    </source>
</reference>
<evidence type="ECO:0000313" key="2">
    <source>
        <dbReference type="Proteomes" id="UP000596660"/>
    </source>
</evidence>
<dbReference type="PANTHER" id="PTHR33116">
    <property type="entry name" value="REVERSE TRANSCRIPTASE ZINC-BINDING DOMAIN-CONTAINING PROTEIN-RELATED-RELATED"/>
    <property type="match status" value="1"/>
</dbReference>
<dbReference type="EnsemblPlants" id="AUR62043418-RA">
    <property type="protein sequence ID" value="AUR62043418-RA:cds"/>
    <property type="gene ID" value="AUR62043418"/>
</dbReference>
<dbReference type="OMA" id="CITWNIA"/>
<dbReference type="AlphaFoldDB" id="A0A803NBH7"/>
<dbReference type="PANTHER" id="PTHR33116:SF80">
    <property type="entry name" value="REVERSE TRANSCRIPTASE ZINC-BINDING DOMAIN-CONTAINING PROTEIN"/>
    <property type="match status" value="1"/>
</dbReference>
<reference evidence="1" key="2">
    <citation type="submission" date="2021-03" db="UniProtKB">
        <authorList>
            <consortium name="EnsemblPlants"/>
        </authorList>
    </citation>
    <scope>IDENTIFICATION</scope>
</reference>
<protein>
    <submittedName>
        <fullName evidence="1">Uncharacterized protein</fullName>
    </submittedName>
</protein>
<dbReference type="Proteomes" id="UP000596660">
    <property type="component" value="Unplaced"/>
</dbReference>
<accession>A0A803NBH7</accession>
<organism evidence="1 2">
    <name type="scientific">Chenopodium quinoa</name>
    <name type="common">Quinoa</name>
    <dbReference type="NCBI Taxonomy" id="63459"/>
    <lineage>
        <taxon>Eukaryota</taxon>
        <taxon>Viridiplantae</taxon>
        <taxon>Streptophyta</taxon>
        <taxon>Embryophyta</taxon>
        <taxon>Tracheophyta</taxon>
        <taxon>Spermatophyta</taxon>
        <taxon>Magnoliopsida</taxon>
        <taxon>eudicotyledons</taxon>
        <taxon>Gunneridae</taxon>
        <taxon>Pentapetalae</taxon>
        <taxon>Caryophyllales</taxon>
        <taxon>Chenopodiaceae</taxon>
        <taxon>Chenopodioideae</taxon>
        <taxon>Atripliceae</taxon>
        <taxon>Chenopodium</taxon>
    </lineage>
</organism>
<keyword evidence="2" id="KW-1185">Reference proteome</keyword>
<evidence type="ECO:0000313" key="1">
    <source>
        <dbReference type="EnsemblPlants" id="AUR62043418-RA:cds"/>
    </source>
</evidence>
<dbReference type="Gramene" id="AUR62043418-RA">
    <property type="protein sequence ID" value="AUR62043418-RA:cds"/>
    <property type="gene ID" value="AUR62043418"/>
</dbReference>
<proteinExistence type="predicted"/>
<name>A0A803NBH7_CHEQI</name>
<sequence>MSSGDEKSARLLMRGLATFAAASGLVANNGNSNVYFCNTSEDVKVNIIRQSGFKEGDLPFIYLGVNVNAKKLSNDDCQILIDKIVARIRIWGGRTMSYTARVTLANFVLLSLHTYWAILFILPRKVLEGVMAVCRNYIWDGKAVYSRAPPISWDIICRSKREGGLGVQDCITWNIAAMGKYVWDIENKNDSLWLRWVNHHYIKGRNWKRLGCPAHASWQWKQIWKVKEKIKHGFTRDRWNQNPARPQQEQISEDGFSECVFCLSLLYLASKKSCSLGGSDL</sequence>